<evidence type="ECO:0000313" key="8">
    <source>
        <dbReference type="Proteomes" id="UP000196258"/>
    </source>
</evidence>
<evidence type="ECO:0000256" key="1">
    <source>
        <dbReference type="ARBA" id="ARBA00022598"/>
    </source>
</evidence>
<keyword evidence="5" id="KW-0804">Transcription</keyword>
<dbReference type="HAMAP" id="MF_00978">
    <property type="entry name" value="Bifunct_BirA"/>
    <property type="match status" value="1"/>
</dbReference>
<feature type="binding site" evidence="5">
    <location>
        <begin position="89"/>
        <end position="91"/>
    </location>
    <ligand>
        <name>biotin</name>
        <dbReference type="ChEBI" id="CHEBI:57586"/>
    </ligand>
</feature>
<evidence type="ECO:0000256" key="4">
    <source>
        <dbReference type="ARBA" id="ARBA00023267"/>
    </source>
</evidence>
<dbReference type="GO" id="GO:0005737">
    <property type="term" value="C:cytoplasm"/>
    <property type="evidence" value="ECO:0007669"/>
    <property type="project" value="TreeGrafter"/>
</dbReference>
<dbReference type="InterPro" id="IPR004408">
    <property type="entry name" value="Biotin_CoA_COase_ligase"/>
</dbReference>
<comment type="caution">
    <text evidence="7">The sequence shown here is derived from an EMBL/GenBank/DDBJ whole genome shotgun (WGS) entry which is preliminary data.</text>
</comment>
<evidence type="ECO:0000259" key="6">
    <source>
        <dbReference type="PROSITE" id="PS51733"/>
    </source>
</evidence>
<keyword evidence="5" id="KW-0805">Transcription regulation</keyword>
<keyword evidence="1 5" id="KW-0436">Ligase</keyword>
<protein>
    <recommendedName>
        <fullName evidence="5">Bifunctional ligase/repressor BirA</fullName>
    </recommendedName>
    <alternativeName>
        <fullName evidence="5">Biotin--[acetyl-CoA-carboxylase] ligase</fullName>
        <ecNumber evidence="5">6.3.4.15</ecNumber>
    </alternativeName>
    <alternativeName>
        <fullName evidence="5">Biotin--protein ligase</fullName>
    </alternativeName>
    <alternativeName>
        <fullName evidence="5">Biotin-[acetyl-CoA carboxylase] synthetase</fullName>
    </alternativeName>
</protein>
<gene>
    <name evidence="5" type="primary">birA</name>
    <name evidence="7" type="ORF">B5E91_03635</name>
</gene>
<dbReference type="GO" id="GO:0004077">
    <property type="term" value="F:biotin--[biotin carboxyl-carrier protein] ligase activity"/>
    <property type="evidence" value="ECO:0007669"/>
    <property type="project" value="UniProtKB-UniRule"/>
</dbReference>
<dbReference type="SUPFAM" id="SSF50037">
    <property type="entry name" value="C-terminal domain of transcriptional repressors"/>
    <property type="match status" value="1"/>
</dbReference>
<evidence type="ECO:0000256" key="2">
    <source>
        <dbReference type="ARBA" id="ARBA00022741"/>
    </source>
</evidence>
<dbReference type="RefSeq" id="WP_087255058.1">
    <property type="nucleotide sequence ID" value="NZ_NFJI01000031.1"/>
</dbReference>
<feature type="binding site" evidence="5">
    <location>
        <position position="184"/>
    </location>
    <ligand>
        <name>biotin</name>
        <dbReference type="ChEBI" id="CHEBI:57586"/>
    </ligand>
</feature>
<reference evidence="8" key="1">
    <citation type="submission" date="2017-04" db="EMBL/GenBank/DDBJ databases">
        <title>Function of individual gut microbiota members based on whole genome sequencing of pure cultures obtained from chicken caecum.</title>
        <authorList>
            <person name="Medvecky M."/>
            <person name="Cejkova D."/>
            <person name="Polansky O."/>
            <person name="Karasova D."/>
            <person name="Kubasova T."/>
            <person name="Cizek A."/>
            <person name="Rychlik I."/>
        </authorList>
    </citation>
    <scope>NUCLEOTIDE SEQUENCE [LARGE SCALE GENOMIC DNA]</scope>
    <source>
        <strain evidence="8">An149</strain>
    </source>
</reference>
<dbReference type="PANTHER" id="PTHR12835:SF5">
    <property type="entry name" value="BIOTIN--PROTEIN LIGASE"/>
    <property type="match status" value="1"/>
</dbReference>
<dbReference type="InterPro" id="IPR004143">
    <property type="entry name" value="BPL_LPL_catalytic"/>
</dbReference>
<keyword evidence="5" id="KW-0678">Repressor</keyword>
<dbReference type="GO" id="GO:0003677">
    <property type="term" value="F:DNA binding"/>
    <property type="evidence" value="ECO:0007669"/>
    <property type="project" value="UniProtKB-UniRule"/>
</dbReference>
<dbReference type="EMBL" id="NFLB01000003">
    <property type="protein sequence ID" value="OUQ05909.1"/>
    <property type="molecule type" value="Genomic_DNA"/>
</dbReference>
<dbReference type="GO" id="GO:0009249">
    <property type="term" value="P:protein lipoylation"/>
    <property type="evidence" value="ECO:0007669"/>
    <property type="project" value="UniProtKB-ARBA"/>
</dbReference>
<keyword evidence="5" id="KW-0238">DNA-binding</keyword>
<dbReference type="InterPro" id="IPR030855">
    <property type="entry name" value="Bifunct_BirA"/>
</dbReference>
<dbReference type="GO" id="GO:0016740">
    <property type="term" value="F:transferase activity"/>
    <property type="evidence" value="ECO:0007669"/>
    <property type="project" value="UniProtKB-ARBA"/>
</dbReference>
<dbReference type="PROSITE" id="PS51733">
    <property type="entry name" value="BPL_LPL_CATALYTIC"/>
    <property type="match status" value="1"/>
</dbReference>
<keyword evidence="3 5" id="KW-0067">ATP-binding</keyword>
<dbReference type="SUPFAM" id="SSF46785">
    <property type="entry name" value="Winged helix' DNA-binding domain"/>
    <property type="match status" value="1"/>
</dbReference>
<keyword evidence="2 5" id="KW-0547">Nucleotide-binding</keyword>
<dbReference type="InterPro" id="IPR045864">
    <property type="entry name" value="aa-tRNA-synth_II/BPL/LPL"/>
</dbReference>
<dbReference type="AlphaFoldDB" id="A0A1Y4QKW4"/>
<dbReference type="InterPro" id="IPR013196">
    <property type="entry name" value="HTH_11"/>
</dbReference>
<dbReference type="Gene3D" id="2.30.30.100">
    <property type="match status" value="1"/>
</dbReference>
<evidence type="ECO:0000256" key="3">
    <source>
        <dbReference type="ARBA" id="ARBA00022840"/>
    </source>
</evidence>
<dbReference type="CDD" id="cd16442">
    <property type="entry name" value="BPL"/>
    <property type="match status" value="1"/>
</dbReference>
<keyword evidence="4 5" id="KW-0092">Biotin</keyword>
<dbReference type="PANTHER" id="PTHR12835">
    <property type="entry name" value="BIOTIN PROTEIN LIGASE"/>
    <property type="match status" value="1"/>
</dbReference>
<name>A0A1Y4QKW4_9FIRM</name>
<comment type="function">
    <text evidence="5">Acts both as a biotin--[acetyl-CoA-carboxylase] ligase and a repressor.</text>
</comment>
<dbReference type="EC" id="6.3.4.15" evidence="5"/>
<sequence length="318" mass="36071">MTIKSDVLKILEQNRNISISGQELAKQLNVSRMSICKVIKKLKEEGYNIEASTNKGYMLLDNNDILSSEGISCYLDKKMDIYAYKTIDSTNTQMKKFAVDNHVDYALIVAEHQSAGRGRFNRVFYSPEKQGIYMSLLLRYNQTFNDATLITIQSAVAIKRVIKKLCGIDTKIKWVNDLYYQGKKICGILTEAISDFESGMIEAIIIGIGINVSTKQFPEELLDKATSLGIENINRSKFIALIVNEILKIIDEDFNNVLNEYKDASCVLNKKVEFRYKGQIYNGIAKDINNLGNLIVKCDNQEYTLNSGEVSIIQKNYE</sequence>
<dbReference type="Pfam" id="PF08279">
    <property type="entry name" value="HTH_11"/>
    <property type="match status" value="1"/>
</dbReference>
<evidence type="ECO:0000256" key="5">
    <source>
        <dbReference type="HAMAP-Rule" id="MF_00978"/>
    </source>
</evidence>
<feature type="domain" description="BPL/LPL catalytic" evidence="6">
    <location>
        <begin position="76"/>
        <end position="254"/>
    </location>
</feature>
<dbReference type="Pfam" id="PF02237">
    <property type="entry name" value="BPL_C"/>
    <property type="match status" value="1"/>
</dbReference>
<dbReference type="Proteomes" id="UP000196258">
    <property type="component" value="Unassembled WGS sequence"/>
</dbReference>
<proteinExistence type="inferred from homology"/>
<organism evidence="7 8">
    <name type="scientific">Thomasclavelia spiroformis</name>
    <dbReference type="NCBI Taxonomy" id="29348"/>
    <lineage>
        <taxon>Bacteria</taxon>
        <taxon>Bacillati</taxon>
        <taxon>Bacillota</taxon>
        <taxon>Erysipelotrichia</taxon>
        <taxon>Erysipelotrichales</taxon>
        <taxon>Coprobacillaceae</taxon>
        <taxon>Thomasclavelia</taxon>
    </lineage>
</organism>
<evidence type="ECO:0000313" key="7">
    <source>
        <dbReference type="EMBL" id="OUQ05909.1"/>
    </source>
</evidence>
<dbReference type="InterPro" id="IPR008988">
    <property type="entry name" value="Transcriptional_repressor_C"/>
</dbReference>
<dbReference type="Gene3D" id="1.10.10.10">
    <property type="entry name" value="Winged helix-like DNA-binding domain superfamily/Winged helix DNA-binding domain"/>
    <property type="match status" value="1"/>
</dbReference>
<dbReference type="NCBIfam" id="TIGR00121">
    <property type="entry name" value="birA_ligase"/>
    <property type="match status" value="1"/>
</dbReference>
<comment type="catalytic activity">
    <reaction evidence="5">
        <text>biotin + L-lysyl-[protein] + ATP = N(6)-biotinyl-L-lysyl-[protein] + AMP + diphosphate + H(+)</text>
        <dbReference type="Rhea" id="RHEA:11756"/>
        <dbReference type="Rhea" id="RHEA-COMP:9752"/>
        <dbReference type="Rhea" id="RHEA-COMP:10505"/>
        <dbReference type="ChEBI" id="CHEBI:15378"/>
        <dbReference type="ChEBI" id="CHEBI:29969"/>
        <dbReference type="ChEBI" id="CHEBI:30616"/>
        <dbReference type="ChEBI" id="CHEBI:33019"/>
        <dbReference type="ChEBI" id="CHEBI:57586"/>
        <dbReference type="ChEBI" id="CHEBI:83144"/>
        <dbReference type="ChEBI" id="CHEBI:456215"/>
        <dbReference type="EC" id="6.3.4.15"/>
    </reaction>
</comment>
<accession>A0A1Y4QKW4</accession>
<dbReference type="SUPFAM" id="SSF55681">
    <property type="entry name" value="Class II aaRS and biotin synthetases"/>
    <property type="match status" value="1"/>
</dbReference>
<dbReference type="GO" id="GO:0006355">
    <property type="term" value="P:regulation of DNA-templated transcription"/>
    <property type="evidence" value="ECO:0007669"/>
    <property type="project" value="UniProtKB-UniRule"/>
</dbReference>
<feature type="binding site" evidence="5">
    <location>
        <position position="113"/>
    </location>
    <ligand>
        <name>biotin</name>
        <dbReference type="ChEBI" id="CHEBI:57586"/>
    </ligand>
</feature>
<feature type="binding site" evidence="5">
    <location>
        <begin position="117"/>
        <end position="119"/>
    </location>
    <ligand>
        <name>biotin</name>
        <dbReference type="ChEBI" id="CHEBI:57586"/>
    </ligand>
</feature>
<dbReference type="InterPro" id="IPR036390">
    <property type="entry name" value="WH_DNA-bd_sf"/>
</dbReference>
<dbReference type="InterPro" id="IPR003142">
    <property type="entry name" value="BPL_C"/>
</dbReference>
<comment type="similarity">
    <text evidence="5">Belongs to the biotin--protein ligase family.</text>
</comment>
<dbReference type="Pfam" id="PF03099">
    <property type="entry name" value="BPL_LplA_LipB"/>
    <property type="match status" value="1"/>
</dbReference>
<dbReference type="Gene3D" id="3.30.930.10">
    <property type="entry name" value="Bira Bifunctional Protein, Domain 2"/>
    <property type="match status" value="1"/>
</dbReference>
<feature type="DNA-binding region" description="H-T-H motif" evidence="5">
    <location>
        <begin position="21"/>
        <end position="40"/>
    </location>
</feature>
<dbReference type="InterPro" id="IPR036388">
    <property type="entry name" value="WH-like_DNA-bd_sf"/>
</dbReference>
<dbReference type="InterPro" id="IPR012318">
    <property type="entry name" value="HTH_CRP"/>
</dbReference>
<dbReference type="GO" id="GO:0005524">
    <property type="term" value="F:ATP binding"/>
    <property type="evidence" value="ECO:0007669"/>
    <property type="project" value="UniProtKB-UniRule"/>
</dbReference>
<dbReference type="SMART" id="SM00419">
    <property type="entry name" value="HTH_CRP"/>
    <property type="match status" value="1"/>
</dbReference>